<protein>
    <recommendedName>
        <fullName evidence="5">Mid2 domain-containing protein</fullName>
    </recommendedName>
</protein>
<sequence>MASTTTVAATTTTTASTTSSVDTATITTLAMSRVYTPPASCSSSWTYEAEAANDVPNGLLMQNCVSADTGCFPSGFSHNGRVIGTDMVYSPGWCPMGYTSADMVISQAVTTAVCCISGFSYFTELEYQALGTLTYAGCISTLPSSSSTIVTVRQTDISTQVTGPITMWAQPIRIEVQATDVSLFVTTTSTSSSTASTTVAEPASTNSIVSPTSTATESSSAENASNGLSTGAEVGIGVGVGVGALCLLIGIAFLILRHYKLKRKARIANAQYPYYYGGELVTPKKARQSGPSELPTTAENGNHTNIHELYA</sequence>
<reference evidence="3 4" key="1">
    <citation type="submission" date="2018-07" db="EMBL/GenBank/DDBJ databases">
        <title>Section-level genome sequencing of Aspergillus section Nigri to investigate inter- and intra-species variation.</title>
        <authorList>
            <consortium name="DOE Joint Genome Institute"/>
            <person name="Vesth T.C."/>
            <person name="Nybo J.L."/>
            <person name="Theobald S."/>
            <person name="Frisvad J.C."/>
            <person name="Larsen T.O."/>
            <person name="Nielsen K.F."/>
            <person name="Hoof J.B."/>
            <person name="Brandl J."/>
            <person name="Salamov A."/>
            <person name="Riley R."/>
            <person name="Gladden J.M."/>
            <person name="Phatale P."/>
            <person name="Nielsen M.T."/>
            <person name="Lyhne E.K."/>
            <person name="Kogle M.E."/>
            <person name="Strasser K."/>
            <person name="McDonnell E."/>
            <person name="Barry K."/>
            <person name="Clum A."/>
            <person name="Chen C."/>
            <person name="Nolan M."/>
            <person name="Sandor L."/>
            <person name="Kuo A."/>
            <person name="Lipzen A."/>
            <person name="Hainaut M."/>
            <person name="Drula E."/>
            <person name="Tsang A."/>
            <person name="Magnuson J.K."/>
            <person name="Henrissat B."/>
            <person name="Wiebenga A."/>
            <person name="Simmons B.A."/>
            <person name="Makela M.R."/>
            <person name="De vries R.P."/>
            <person name="Grigoriev I.V."/>
            <person name="Mortensen U.H."/>
            <person name="Baker S.E."/>
            <person name="Andersen M.R."/>
        </authorList>
    </citation>
    <scope>NUCLEOTIDE SEQUENCE [LARGE SCALE GENOMIC DNA]</scope>
    <source>
        <strain evidence="3 4">ATCC 13496</strain>
    </source>
</reference>
<feature type="region of interest" description="Disordered" evidence="1">
    <location>
        <begin position="195"/>
        <end position="226"/>
    </location>
</feature>
<feature type="transmembrane region" description="Helical" evidence="2">
    <location>
        <begin position="234"/>
        <end position="256"/>
    </location>
</feature>
<organism evidence="3 4">
    <name type="scientific">Aspergillus niger ATCC 13496</name>
    <dbReference type="NCBI Taxonomy" id="1353008"/>
    <lineage>
        <taxon>Eukaryota</taxon>
        <taxon>Fungi</taxon>
        <taxon>Dikarya</taxon>
        <taxon>Ascomycota</taxon>
        <taxon>Pezizomycotina</taxon>
        <taxon>Eurotiomycetes</taxon>
        <taxon>Eurotiomycetidae</taxon>
        <taxon>Eurotiales</taxon>
        <taxon>Aspergillaceae</taxon>
        <taxon>Aspergillus</taxon>
        <taxon>Aspergillus subgen. Circumdati</taxon>
    </lineage>
</organism>
<name>A0A370BME8_ASPNG</name>
<proteinExistence type="predicted"/>
<dbReference type="VEuPathDB" id="FungiDB:M747DRAFT_298534"/>
<evidence type="ECO:0000256" key="2">
    <source>
        <dbReference type="SAM" id="Phobius"/>
    </source>
</evidence>
<feature type="region of interest" description="Disordered" evidence="1">
    <location>
        <begin position="285"/>
        <end position="311"/>
    </location>
</feature>
<accession>A0A370BME8</accession>
<evidence type="ECO:0008006" key="5">
    <source>
        <dbReference type="Google" id="ProtNLM"/>
    </source>
</evidence>
<keyword evidence="2" id="KW-0812">Transmembrane</keyword>
<dbReference type="AlphaFoldDB" id="A0A370BME8"/>
<feature type="compositionally biased region" description="Polar residues" evidence="1">
    <location>
        <begin position="289"/>
        <end position="304"/>
    </location>
</feature>
<feature type="compositionally biased region" description="Low complexity" evidence="1">
    <location>
        <begin position="195"/>
        <end position="205"/>
    </location>
</feature>
<dbReference type="EMBL" id="KZ851936">
    <property type="protein sequence ID" value="RDH16726.1"/>
    <property type="molecule type" value="Genomic_DNA"/>
</dbReference>
<evidence type="ECO:0000313" key="3">
    <source>
        <dbReference type="EMBL" id="RDH16726.1"/>
    </source>
</evidence>
<keyword evidence="2" id="KW-1133">Transmembrane helix</keyword>
<dbReference type="Proteomes" id="UP000253845">
    <property type="component" value="Unassembled WGS sequence"/>
</dbReference>
<evidence type="ECO:0000313" key="4">
    <source>
        <dbReference type="Proteomes" id="UP000253845"/>
    </source>
</evidence>
<evidence type="ECO:0000256" key="1">
    <source>
        <dbReference type="SAM" id="MobiDB-lite"/>
    </source>
</evidence>
<keyword evidence="2" id="KW-0472">Membrane</keyword>
<feature type="compositionally biased region" description="Low complexity" evidence="1">
    <location>
        <begin position="212"/>
        <end position="226"/>
    </location>
</feature>
<gene>
    <name evidence="3" type="ORF">M747DRAFT_298534</name>
</gene>